<sequence length="381" mass="43439">MRIAIFSDTYFPQVNGVARTLKKLSDHLNKRGIEHELFVPEIENSPNYPNVHQFSSFPFIFYPECRTAIANPKTVEKRLRGFAPDLIHIATPLTMGLYGLHVSKKLGVPAVASYHTHFDRYLDYYKMSFISPVLWRYMKWFHAPVHKIFVPSLETKDHLIAHGFENVTVWSRGVDCQFFHPLKRTSSLKEKYHIKEKYVFLYAGRIAPEKDLQTLVNTINQLSPETKKQIHWLIVGSGPGLSELKQKLQNENVTFTGYLKGNDLAEAYASSDVFFFPSPTETFGNVVLEAFASGIPAIVSNKGGVTSIVENNRSGVICESQNTEQFVAAVERVIGDHSFYLHLKSNARKYAEKQSWEEIMDHLLSDYMEVIVSNAEFPKAL</sequence>
<feature type="domain" description="Glycosyl transferase family 1" evidence="1">
    <location>
        <begin position="189"/>
        <end position="349"/>
    </location>
</feature>
<protein>
    <submittedName>
        <fullName evidence="3">Glycosyltransferase involved in cell wall biosynthesis</fullName>
    </submittedName>
</protein>
<dbReference type="SUPFAM" id="SSF53756">
    <property type="entry name" value="UDP-Glycosyltransferase/glycogen phosphorylase"/>
    <property type="match status" value="1"/>
</dbReference>
<keyword evidence="4" id="KW-1185">Reference proteome</keyword>
<dbReference type="RefSeq" id="WP_205168547.1">
    <property type="nucleotide sequence ID" value="NZ_JAFBDZ010000001.1"/>
</dbReference>
<reference evidence="3 4" key="1">
    <citation type="submission" date="2021-01" db="EMBL/GenBank/DDBJ databases">
        <title>Genomic Encyclopedia of Type Strains, Phase IV (KMG-IV): sequencing the most valuable type-strain genomes for metagenomic binning, comparative biology and taxonomic classification.</title>
        <authorList>
            <person name="Goeker M."/>
        </authorList>
    </citation>
    <scope>NUCLEOTIDE SEQUENCE [LARGE SCALE GENOMIC DNA]</scope>
    <source>
        <strain evidence="3 4">DSM 24834</strain>
    </source>
</reference>
<evidence type="ECO:0000313" key="3">
    <source>
        <dbReference type="EMBL" id="MBM7584385.1"/>
    </source>
</evidence>
<dbReference type="InterPro" id="IPR028098">
    <property type="entry name" value="Glyco_trans_4-like_N"/>
</dbReference>
<dbReference type="Gene3D" id="3.40.50.2000">
    <property type="entry name" value="Glycogen Phosphorylase B"/>
    <property type="match status" value="2"/>
</dbReference>
<evidence type="ECO:0000313" key="4">
    <source>
        <dbReference type="Proteomes" id="UP001646157"/>
    </source>
</evidence>
<name>A0ABS2N9D0_9BACI</name>
<proteinExistence type="predicted"/>
<comment type="caution">
    <text evidence="3">The sequence shown here is derived from an EMBL/GenBank/DDBJ whole genome shotgun (WGS) entry which is preliminary data.</text>
</comment>
<dbReference type="Pfam" id="PF13439">
    <property type="entry name" value="Glyco_transf_4"/>
    <property type="match status" value="1"/>
</dbReference>
<evidence type="ECO:0000259" key="2">
    <source>
        <dbReference type="Pfam" id="PF13439"/>
    </source>
</evidence>
<accession>A0ABS2N9D0</accession>
<dbReference type="Pfam" id="PF00534">
    <property type="entry name" value="Glycos_transf_1"/>
    <property type="match status" value="1"/>
</dbReference>
<gene>
    <name evidence="3" type="ORF">JOC86_000922</name>
</gene>
<dbReference type="PANTHER" id="PTHR45947">
    <property type="entry name" value="SULFOQUINOVOSYL TRANSFERASE SQD2"/>
    <property type="match status" value="1"/>
</dbReference>
<feature type="domain" description="Glycosyltransferase subfamily 4-like N-terminal" evidence="2">
    <location>
        <begin position="14"/>
        <end position="177"/>
    </location>
</feature>
<evidence type="ECO:0000259" key="1">
    <source>
        <dbReference type="Pfam" id="PF00534"/>
    </source>
</evidence>
<dbReference type="InterPro" id="IPR050194">
    <property type="entry name" value="Glycosyltransferase_grp1"/>
</dbReference>
<dbReference type="CDD" id="cd03814">
    <property type="entry name" value="GT4-like"/>
    <property type="match status" value="1"/>
</dbReference>
<dbReference type="InterPro" id="IPR001296">
    <property type="entry name" value="Glyco_trans_1"/>
</dbReference>
<dbReference type="PANTHER" id="PTHR45947:SF3">
    <property type="entry name" value="SULFOQUINOVOSYL TRANSFERASE SQD2"/>
    <property type="match status" value="1"/>
</dbReference>
<dbReference type="Proteomes" id="UP001646157">
    <property type="component" value="Unassembled WGS sequence"/>
</dbReference>
<dbReference type="EMBL" id="JAFBDZ010000001">
    <property type="protein sequence ID" value="MBM7584385.1"/>
    <property type="molecule type" value="Genomic_DNA"/>
</dbReference>
<organism evidence="3 4">
    <name type="scientific">Rossellomorea pakistanensis</name>
    <dbReference type="NCBI Taxonomy" id="992288"/>
    <lineage>
        <taxon>Bacteria</taxon>
        <taxon>Bacillati</taxon>
        <taxon>Bacillota</taxon>
        <taxon>Bacilli</taxon>
        <taxon>Bacillales</taxon>
        <taxon>Bacillaceae</taxon>
        <taxon>Rossellomorea</taxon>
    </lineage>
</organism>